<dbReference type="Pfam" id="PF20411">
    <property type="entry name" value="DUF6697"/>
    <property type="match status" value="1"/>
</dbReference>
<dbReference type="HOGENOM" id="CLU_046159_0_0_1"/>
<keyword evidence="4" id="KW-1185">Reference proteome</keyword>
<protein>
    <recommendedName>
        <fullName evidence="2">DUF6697 domain-containing protein</fullName>
    </recommendedName>
</protein>
<dbReference type="AlphaFoldDB" id="S8EA02"/>
<dbReference type="InterPro" id="IPR046520">
    <property type="entry name" value="DUF6697"/>
</dbReference>
<evidence type="ECO:0000256" key="1">
    <source>
        <dbReference type="SAM" id="MobiDB-lite"/>
    </source>
</evidence>
<dbReference type="OrthoDB" id="3176940at2759"/>
<feature type="compositionally biased region" description="Basic residues" evidence="1">
    <location>
        <begin position="273"/>
        <end position="282"/>
    </location>
</feature>
<organism evidence="3 4">
    <name type="scientific">Fomitopsis schrenkii</name>
    <name type="common">Brown rot fungus</name>
    <dbReference type="NCBI Taxonomy" id="2126942"/>
    <lineage>
        <taxon>Eukaryota</taxon>
        <taxon>Fungi</taxon>
        <taxon>Dikarya</taxon>
        <taxon>Basidiomycota</taxon>
        <taxon>Agaricomycotina</taxon>
        <taxon>Agaricomycetes</taxon>
        <taxon>Polyporales</taxon>
        <taxon>Fomitopsis</taxon>
    </lineage>
</organism>
<dbReference type="eggNOG" id="ENOG502SSGT">
    <property type="taxonomic scope" value="Eukaryota"/>
</dbReference>
<dbReference type="EMBL" id="KE504142">
    <property type="protein sequence ID" value="EPT01463.1"/>
    <property type="molecule type" value="Genomic_DNA"/>
</dbReference>
<gene>
    <name evidence="3" type="ORF">FOMPIDRAFT_1120371</name>
</gene>
<dbReference type="InParanoid" id="S8EA02"/>
<dbReference type="Proteomes" id="UP000015241">
    <property type="component" value="Unassembled WGS sequence"/>
</dbReference>
<evidence type="ECO:0000313" key="4">
    <source>
        <dbReference type="Proteomes" id="UP000015241"/>
    </source>
</evidence>
<dbReference type="STRING" id="743788.S8EA02"/>
<name>S8EA02_FOMSC</name>
<reference evidence="3 4" key="1">
    <citation type="journal article" date="2012" name="Science">
        <title>The Paleozoic origin of enzymatic lignin decomposition reconstructed from 31 fungal genomes.</title>
        <authorList>
            <person name="Floudas D."/>
            <person name="Binder M."/>
            <person name="Riley R."/>
            <person name="Barry K."/>
            <person name="Blanchette R.A."/>
            <person name="Henrissat B."/>
            <person name="Martinez A.T."/>
            <person name="Otillar R."/>
            <person name="Spatafora J.W."/>
            <person name="Yadav J.S."/>
            <person name="Aerts A."/>
            <person name="Benoit I."/>
            <person name="Boyd A."/>
            <person name="Carlson A."/>
            <person name="Copeland A."/>
            <person name="Coutinho P.M."/>
            <person name="de Vries R.P."/>
            <person name="Ferreira P."/>
            <person name="Findley K."/>
            <person name="Foster B."/>
            <person name="Gaskell J."/>
            <person name="Glotzer D."/>
            <person name="Gorecki P."/>
            <person name="Heitman J."/>
            <person name="Hesse C."/>
            <person name="Hori C."/>
            <person name="Igarashi K."/>
            <person name="Jurgens J.A."/>
            <person name="Kallen N."/>
            <person name="Kersten P."/>
            <person name="Kohler A."/>
            <person name="Kuees U."/>
            <person name="Kumar T.K.A."/>
            <person name="Kuo A."/>
            <person name="LaButti K."/>
            <person name="Larrondo L.F."/>
            <person name="Lindquist E."/>
            <person name="Ling A."/>
            <person name="Lombard V."/>
            <person name="Lucas S."/>
            <person name="Lundell T."/>
            <person name="Martin R."/>
            <person name="McLaughlin D.J."/>
            <person name="Morgenstern I."/>
            <person name="Morin E."/>
            <person name="Murat C."/>
            <person name="Nagy L.G."/>
            <person name="Nolan M."/>
            <person name="Ohm R.A."/>
            <person name="Patyshakuliyeva A."/>
            <person name="Rokas A."/>
            <person name="Ruiz-Duenas F.J."/>
            <person name="Sabat G."/>
            <person name="Salamov A."/>
            <person name="Samejima M."/>
            <person name="Schmutz J."/>
            <person name="Slot J.C."/>
            <person name="St John F."/>
            <person name="Stenlid J."/>
            <person name="Sun H."/>
            <person name="Sun S."/>
            <person name="Syed K."/>
            <person name="Tsang A."/>
            <person name="Wiebenga A."/>
            <person name="Young D."/>
            <person name="Pisabarro A."/>
            <person name="Eastwood D.C."/>
            <person name="Martin F."/>
            <person name="Cullen D."/>
            <person name="Grigoriev I.V."/>
            <person name="Hibbett D.S."/>
        </authorList>
    </citation>
    <scope>NUCLEOTIDE SEQUENCE</scope>
    <source>
        <strain evidence="4">FP-58527</strain>
    </source>
</reference>
<evidence type="ECO:0000313" key="3">
    <source>
        <dbReference type="EMBL" id="EPT01463.1"/>
    </source>
</evidence>
<sequence>MYVTYFHPVILINYPQLHKPAAQVKKDTQWTWEVVTDRLRVVGLNRFPINLDDTTLNFMFKREYLHRLYGGNQQATFSDINAVKAAVHGIKRFACLVLEYNPHAPVVPGNPGLFFSNSVAIGRWDEVERVIVRIRNTTPALWQYMGEYRMYPSESLTPEEYKSQPLMVRKTWAKGVLEKEWGGSGSVRVYYRKVHGRAPTDREMTDILEDKKRLEAVRNQLSEEDVMMAFERGEEENGIWAMKCIGYDVEFQRTLARNYRGYEQILKAKAKTKAVTGKRKRGPSGSAAFKQEAKDSESEVEVVDVLKQDSDSDVEVLN</sequence>
<feature type="region of interest" description="Disordered" evidence="1">
    <location>
        <begin position="273"/>
        <end position="304"/>
    </location>
</feature>
<evidence type="ECO:0000259" key="2">
    <source>
        <dbReference type="Pfam" id="PF20411"/>
    </source>
</evidence>
<accession>S8EA02</accession>
<feature type="domain" description="DUF6697" evidence="2">
    <location>
        <begin position="59"/>
        <end position="257"/>
    </location>
</feature>
<proteinExistence type="predicted"/>